<feature type="chain" id="PRO_5047381454" evidence="5">
    <location>
        <begin position="20"/>
        <end position="149"/>
    </location>
</feature>
<reference evidence="9" key="1">
    <citation type="journal article" date="2019" name="Int. J. Syst. Evol. Microbiol.">
        <title>The Global Catalogue of Microorganisms (GCM) 10K type strain sequencing project: providing services to taxonomists for standard genome sequencing and annotation.</title>
        <authorList>
            <consortium name="The Broad Institute Genomics Platform"/>
            <consortium name="The Broad Institute Genome Sequencing Center for Infectious Disease"/>
            <person name="Wu L."/>
            <person name="Ma J."/>
        </authorList>
    </citation>
    <scope>NUCLEOTIDE SEQUENCE [LARGE SCALE GENOMIC DNA]</scope>
    <source>
        <strain evidence="9">CCUG 59858</strain>
    </source>
</reference>
<keyword evidence="9" id="KW-1185">Reference proteome</keyword>
<protein>
    <submittedName>
        <fullName evidence="8">RT0821/Lpp0805 family surface protein</fullName>
    </submittedName>
</protein>
<keyword evidence="4" id="KW-0449">Lipoprotein</keyword>
<feature type="domain" description="Surface antigen" evidence="7">
    <location>
        <begin position="88"/>
        <end position="149"/>
    </location>
</feature>
<keyword evidence="3" id="KW-0472">Membrane</keyword>
<dbReference type="Proteomes" id="UP001595758">
    <property type="component" value="Unassembled WGS sequence"/>
</dbReference>
<evidence type="ECO:0000313" key="8">
    <source>
        <dbReference type="EMBL" id="MFC3907968.1"/>
    </source>
</evidence>
<comment type="subcellular location">
    <subcellularLocation>
        <location evidence="1">Membrane</location>
    </subcellularLocation>
</comment>
<keyword evidence="2 5" id="KW-0732">Signal</keyword>
<dbReference type="InterPro" id="IPR051407">
    <property type="entry name" value="Bact_OM_lipoprot/Surf_antigen"/>
</dbReference>
<gene>
    <name evidence="8" type="ORF">ACFORL_02585</name>
</gene>
<dbReference type="InterPro" id="IPR008816">
    <property type="entry name" value="Gly_zipper_2TM_dom"/>
</dbReference>
<name>A0ABV8CCC9_9GAMM</name>
<dbReference type="PANTHER" id="PTHR35603:SF2">
    <property type="entry name" value="OUTER MEMBRANE LIPOPROTEIN"/>
    <property type="match status" value="1"/>
</dbReference>
<evidence type="ECO:0000256" key="4">
    <source>
        <dbReference type="ARBA" id="ARBA00023139"/>
    </source>
</evidence>
<sequence>MKKVLLASLALSFMLSGCAPVTNEGVGTVTGGVVGGLIGSQFGGGSGRVAAAAGGALLGAYLGGNIGRSMDKLDRLEMQQALETAPTGKAVNWRNPDTGNSYTVRSTRTYYTNQQPCREYTTRAIIGGKTQEVYGKACRQADGSWRIVN</sequence>
<dbReference type="Pfam" id="PF05433">
    <property type="entry name" value="Rick_17kDa_Anti"/>
    <property type="match status" value="1"/>
</dbReference>
<dbReference type="InterPro" id="IPR032635">
    <property type="entry name" value="Anti_2"/>
</dbReference>
<dbReference type="PIRSF" id="PIRSF002721">
    <property type="entry name" value="Surface_antigen_Rickettsia"/>
    <property type="match status" value="1"/>
</dbReference>
<dbReference type="InterPro" id="IPR016364">
    <property type="entry name" value="Surface_antigen_Rickettsia"/>
</dbReference>
<organism evidence="8 9">
    <name type="scientific">Legionella dresdenensis</name>
    <dbReference type="NCBI Taxonomy" id="450200"/>
    <lineage>
        <taxon>Bacteria</taxon>
        <taxon>Pseudomonadati</taxon>
        <taxon>Pseudomonadota</taxon>
        <taxon>Gammaproteobacteria</taxon>
        <taxon>Legionellales</taxon>
        <taxon>Legionellaceae</taxon>
        <taxon>Legionella</taxon>
    </lineage>
</organism>
<evidence type="ECO:0000313" key="9">
    <source>
        <dbReference type="Proteomes" id="UP001595758"/>
    </source>
</evidence>
<evidence type="ECO:0000259" key="6">
    <source>
        <dbReference type="Pfam" id="PF05433"/>
    </source>
</evidence>
<dbReference type="Pfam" id="PF16998">
    <property type="entry name" value="17kDa_Anti_2"/>
    <property type="match status" value="1"/>
</dbReference>
<evidence type="ECO:0000256" key="1">
    <source>
        <dbReference type="ARBA" id="ARBA00004370"/>
    </source>
</evidence>
<dbReference type="PANTHER" id="PTHR35603">
    <property type="match status" value="1"/>
</dbReference>
<dbReference type="PROSITE" id="PS51257">
    <property type="entry name" value="PROKAR_LIPOPROTEIN"/>
    <property type="match status" value="1"/>
</dbReference>
<feature type="signal peptide" evidence="5">
    <location>
        <begin position="1"/>
        <end position="19"/>
    </location>
</feature>
<accession>A0ABV8CCC9</accession>
<evidence type="ECO:0000256" key="3">
    <source>
        <dbReference type="ARBA" id="ARBA00023136"/>
    </source>
</evidence>
<evidence type="ECO:0000256" key="5">
    <source>
        <dbReference type="SAM" id="SignalP"/>
    </source>
</evidence>
<evidence type="ECO:0000259" key="7">
    <source>
        <dbReference type="Pfam" id="PF16998"/>
    </source>
</evidence>
<dbReference type="RefSeq" id="WP_382340784.1">
    <property type="nucleotide sequence ID" value="NZ_JBHSAB010000001.1"/>
</dbReference>
<dbReference type="EMBL" id="JBHSAB010000001">
    <property type="protein sequence ID" value="MFC3907968.1"/>
    <property type="molecule type" value="Genomic_DNA"/>
</dbReference>
<evidence type="ECO:0000256" key="2">
    <source>
        <dbReference type="ARBA" id="ARBA00022729"/>
    </source>
</evidence>
<keyword evidence="4" id="KW-0564">Palmitate</keyword>
<feature type="domain" description="Glycine zipper 2TM" evidence="6">
    <location>
        <begin position="27"/>
        <end position="67"/>
    </location>
</feature>
<proteinExistence type="predicted"/>
<comment type="caution">
    <text evidence="8">The sequence shown here is derived from an EMBL/GenBank/DDBJ whole genome shotgun (WGS) entry which is preliminary data.</text>
</comment>